<dbReference type="FunCoup" id="U2DX92">
    <property type="interactions" value="1"/>
</dbReference>
<evidence type="ECO:0000256" key="4">
    <source>
        <dbReference type="ARBA" id="ARBA00023136"/>
    </source>
</evidence>
<reference evidence="6 7" key="2">
    <citation type="journal article" date="2013" name="PLoS ONE">
        <title>INDIGO - INtegrated Data Warehouse of MIcrobial GenOmes with Examples from the Red Sea Extremophiles.</title>
        <authorList>
            <person name="Alam I."/>
            <person name="Antunes A."/>
            <person name="Kamau A.A."/>
            <person name="Ba Alawi W."/>
            <person name="Kalkatawi M."/>
            <person name="Stingl U."/>
            <person name="Bajic V.B."/>
        </authorList>
    </citation>
    <scope>NUCLEOTIDE SEQUENCE [LARGE SCALE GENOMIC DNA]</scope>
    <source>
        <strain evidence="6 7">SSD-17B</strain>
    </source>
</reference>
<keyword evidence="2 5" id="KW-0812">Transmembrane</keyword>
<feature type="transmembrane region" description="Helical" evidence="5">
    <location>
        <begin position="84"/>
        <end position="101"/>
    </location>
</feature>
<feature type="transmembrane region" description="Helical" evidence="5">
    <location>
        <begin position="136"/>
        <end position="155"/>
    </location>
</feature>
<name>U2DX92_9MOLU</name>
<sequence length="165" mass="18171">MMIEKIIFLAIIMVLGYLSKSQTIMIASVFLIAAVLLQVNDTTLETIRRYSIKYGIILITIFAFVPIAKGDITFFALFRALLNWRAWIAIGAGILVTQFAKNGINLMKTSPDITTFVLVGIVVGILVPQLKGYPSGPLIGTGIAMMLYGVVEYIIKVMQYIGNSF</sequence>
<dbReference type="eggNOG" id="COG2707">
    <property type="taxonomic scope" value="Bacteria"/>
</dbReference>
<comment type="caution">
    <text evidence="6">The sequence shown here is derived from an EMBL/GenBank/DDBJ whole genome shotgun (WGS) entry which is preliminary data.</text>
</comment>
<evidence type="ECO:0000256" key="2">
    <source>
        <dbReference type="ARBA" id="ARBA00022692"/>
    </source>
</evidence>
<dbReference type="HAMAP" id="MF_01874">
    <property type="entry name" value="UPF0756"/>
    <property type="match status" value="1"/>
</dbReference>
<dbReference type="AlphaFoldDB" id="U2DX92"/>
<evidence type="ECO:0000256" key="1">
    <source>
        <dbReference type="ARBA" id="ARBA00022475"/>
    </source>
</evidence>
<accession>U2DX92</accession>
<dbReference type="Proteomes" id="UP000005707">
    <property type="component" value="Unassembled WGS sequence"/>
</dbReference>
<evidence type="ECO:0000313" key="7">
    <source>
        <dbReference type="Proteomes" id="UP000005707"/>
    </source>
</evidence>
<evidence type="ECO:0000256" key="3">
    <source>
        <dbReference type="ARBA" id="ARBA00022989"/>
    </source>
</evidence>
<gene>
    <name evidence="6" type="ORF">HLPCO_001252</name>
</gene>
<organism evidence="6 7">
    <name type="scientific">Haloplasma contractile SSD-17B</name>
    <dbReference type="NCBI Taxonomy" id="1033810"/>
    <lineage>
        <taxon>Bacteria</taxon>
        <taxon>Bacillati</taxon>
        <taxon>Mycoplasmatota</taxon>
        <taxon>Mollicutes</taxon>
        <taxon>Haloplasmatales</taxon>
        <taxon>Haloplasmataceae</taxon>
        <taxon>Haloplasma</taxon>
    </lineage>
</organism>
<feature type="transmembrane region" description="Helical" evidence="5">
    <location>
        <begin position="6"/>
        <end position="36"/>
    </location>
</feature>
<keyword evidence="7" id="KW-1185">Reference proteome</keyword>
<dbReference type="GO" id="GO:0005886">
    <property type="term" value="C:plasma membrane"/>
    <property type="evidence" value="ECO:0007669"/>
    <property type="project" value="TreeGrafter"/>
</dbReference>
<feature type="transmembrane region" description="Helical" evidence="5">
    <location>
        <begin position="113"/>
        <end position="130"/>
    </location>
</feature>
<keyword evidence="1" id="KW-1003">Cell membrane</keyword>
<evidence type="ECO:0000313" key="6">
    <source>
        <dbReference type="EMBL" id="ERJ12912.1"/>
    </source>
</evidence>
<keyword evidence="3 5" id="KW-1133">Transmembrane helix</keyword>
<dbReference type="Pfam" id="PF04284">
    <property type="entry name" value="DUF441"/>
    <property type="match status" value="1"/>
</dbReference>
<dbReference type="PANTHER" id="PTHR38452:SF1">
    <property type="entry name" value="UPF0756 MEMBRANE PROTEIN YEAL"/>
    <property type="match status" value="1"/>
</dbReference>
<reference evidence="6 7" key="1">
    <citation type="journal article" date="2011" name="J. Bacteriol.">
        <title>Genome sequence of Haloplasma contractile, an unusual contractile bacterium from a deep-sea anoxic brine lake.</title>
        <authorList>
            <person name="Antunes A."/>
            <person name="Alam I."/>
            <person name="El Dorry H."/>
            <person name="Siam R."/>
            <person name="Robertson A."/>
            <person name="Bajic V.B."/>
            <person name="Stingl U."/>
        </authorList>
    </citation>
    <scope>NUCLEOTIDE SEQUENCE [LARGE SCALE GENOMIC DNA]</scope>
    <source>
        <strain evidence="6 7">SSD-17B</strain>
    </source>
</reference>
<dbReference type="InterPro" id="IPR007382">
    <property type="entry name" value="UPF0756_TM"/>
</dbReference>
<feature type="transmembrane region" description="Helical" evidence="5">
    <location>
        <begin position="56"/>
        <end position="78"/>
    </location>
</feature>
<keyword evidence="4 5" id="KW-0472">Membrane</keyword>
<proteinExistence type="inferred from homology"/>
<protein>
    <submittedName>
        <fullName evidence="6">Uncharacterized protein</fullName>
    </submittedName>
</protein>
<evidence type="ECO:0000256" key="5">
    <source>
        <dbReference type="SAM" id="Phobius"/>
    </source>
</evidence>
<dbReference type="InParanoid" id="U2DX92"/>
<dbReference type="EMBL" id="AFNU02000003">
    <property type="protein sequence ID" value="ERJ12912.1"/>
    <property type="molecule type" value="Genomic_DNA"/>
</dbReference>
<dbReference type="PANTHER" id="PTHR38452">
    <property type="entry name" value="UPF0756 MEMBRANE PROTEIN YEAL"/>
    <property type="match status" value="1"/>
</dbReference>